<protein>
    <submittedName>
        <fullName evidence="1">Uncharacterized protein</fullName>
    </submittedName>
</protein>
<name>E9GD86_DAPPU</name>
<dbReference type="AlphaFoldDB" id="E9GD86"/>
<accession>E9GD86</accession>
<dbReference type="HOGENOM" id="CLU_2500166_0_0_1"/>
<dbReference type="Proteomes" id="UP000000305">
    <property type="component" value="Unassembled WGS sequence"/>
</dbReference>
<reference evidence="1 2" key="1">
    <citation type="journal article" date="2011" name="Science">
        <title>The ecoresponsive genome of Daphnia pulex.</title>
        <authorList>
            <person name="Colbourne J.K."/>
            <person name="Pfrender M.E."/>
            <person name="Gilbert D."/>
            <person name="Thomas W.K."/>
            <person name="Tucker A."/>
            <person name="Oakley T.H."/>
            <person name="Tokishita S."/>
            <person name="Aerts A."/>
            <person name="Arnold G.J."/>
            <person name="Basu M.K."/>
            <person name="Bauer D.J."/>
            <person name="Caceres C.E."/>
            <person name="Carmel L."/>
            <person name="Casola C."/>
            <person name="Choi J.H."/>
            <person name="Detter J.C."/>
            <person name="Dong Q."/>
            <person name="Dusheyko S."/>
            <person name="Eads B.D."/>
            <person name="Frohlich T."/>
            <person name="Geiler-Samerotte K.A."/>
            <person name="Gerlach D."/>
            <person name="Hatcher P."/>
            <person name="Jogdeo S."/>
            <person name="Krijgsveld J."/>
            <person name="Kriventseva E.V."/>
            <person name="Kultz D."/>
            <person name="Laforsch C."/>
            <person name="Lindquist E."/>
            <person name="Lopez J."/>
            <person name="Manak J.R."/>
            <person name="Muller J."/>
            <person name="Pangilinan J."/>
            <person name="Patwardhan R.P."/>
            <person name="Pitluck S."/>
            <person name="Pritham E.J."/>
            <person name="Rechtsteiner A."/>
            <person name="Rho M."/>
            <person name="Rogozin I.B."/>
            <person name="Sakarya O."/>
            <person name="Salamov A."/>
            <person name="Schaack S."/>
            <person name="Shapiro H."/>
            <person name="Shiga Y."/>
            <person name="Skalitzky C."/>
            <person name="Smith Z."/>
            <person name="Souvorov A."/>
            <person name="Sung W."/>
            <person name="Tang Z."/>
            <person name="Tsuchiya D."/>
            <person name="Tu H."/>
            <person name="Vos H."/>
            <person name="Wang M."/>
            <person name="Wolf Y.I."/>
            <person name="Yamagata H."/>
            <person name="Yamada T."/>
            <person name="Ye Y."/>
            <person name="Shaw J.R."/>
            <person name="Andrews J."/>
            <person name="Crease T.J."/>
            <person name="Tang H."/>
            <person name="Lucas S.M."/>
            <person name="Robertson H.M."/>
            <person name="Bork P."/>
            <person name="Koonin E.V."/>
            <person name="Zdobnov E.M."/>
            <person name="Grigoriev I.V."/>
            <person name="Lynch M."/>
            <person name="Boore J.L."/>
        </authorList>
    </citation>
    <scope>NUCLEOTIDE SEQUENCE [LARGE SCALE GENOMIC DNA]</scope>
</reference>
<dbReference type="KEGG" id="dpx:DAPPUDRAFT_241032"/>
<dbReference type="InParanoid" id="E9GD86"/>
<keyword evidence="2" id="KW-1185">Reference proteome</keyword>
<evidence type="ECO:0000313" key="1">
    <source>
        <dbReference type="EMBL" id="EFX82737.1"/>
    </source>
</evidence>
<proteinExistence type="predicted"/>
<sequence>MTKARFSSTKLRKPLINAVRSVNVEPVVECESLESYHVDDVEGTFQYMELQPSNRAVCISFTFAVNVYIDSDVAVQGMVLQPMVVK</sequence>
<evidence type="ECO:0000313" key="2">
    <source>
        <dbReference type="Proteomes" id="UP000000305"/>
    </source>
</evidence>
<organism evidence="1 2">
    <name type="scientific">Daphnia pulex</name>
    <name type="common">Water flea</name>
    <dbReference type="NCBI Taxonomy" id="6669"/>
    <lineage>
        <taxon>Eukaryota</taxon>
        <taxon>Metazoa</taxon>
        <taxon>Ecdysozoa</taxon>
        <taxon>Arthropoda</taxon>
        <taxon>Crustacea</taxon>
        <taxon>Branchiopoda</taxon>
        <taxon>Diplostraca</taxon>
        <taxon>Cladocera</taxon>
        <taxon>Anomopoda</taxon>
        <taxon>Daphniidae</taxon>
        <taxon>Daphnia</taxon>
    </lineage>
</organism>
<gene>
    <name evidence="1" type="ORF">DAPPUDRAFT_241032</name>
</gene>
<dbReference type="EMBL" id="GL732539">
    <property type="protein sequence ID" value="EFX82737.1"/>
    <property type="molecule type" value="Genomic_DNA"/>
</dbReference>